<name>E9FXG3_DAPPU</name>
<proteinExistence type="predicted"/>
<feature type="transmembrane region" description="Helical" evidence="1">
    <location>
        <begin position="12"/>
        <end position="33"/>
    </location>
</feature>
<keyword evidence="3" id="KW-1185">Reference proteome</keyword>
<sequence length="333" mass="38616">MGCLLMSSIRSYRFSLALYFVVLIVLALIYFPVIDEFKKAVYVDRRMLLIKKTLIANHSRHINSTCNERADLRGPHQKVIAYSIYGNLIQPDVNRRYLKPLVETAKTILRVYPGWIIRIYHNLTSDDETWRLFRKTFQEAALPGSHIDLCNATQIIQDHKLGKIFSMTWRWLPLLDDLVDTFMSRDADSPIIPREEDAVREWLSGDRIFHVMRDHPKHCVSILGGLWGVKLDHERFKITNAANRMLKKNHLHTYDYDQTLLSRHIWPIARTNVVAHDSYCCQYFPPARPFPTLRIGGGFVGMVGDLPANDNSTAAECPKQCRPKNASSEWRYC</sequence>
<dbReference type="Proteomes" id="UP000000305">
    <property type="component" value="Unassembled WGS sequence"/>
</dbReference>
<dbReference type="PhylomeDB" id="E9FXG3"/>
<protein>
    <submittedName>
        <fullName evidence="2">Uncharacterized protein</fullName>
    </submittedName>
</protein>
<evidence type="ECO:0000313" key="3">
    <source>
        <dbReference type="Proteomes" id="UP000000305"/>
    </source>
</evidence>
<dbReference type="InParanoid" id="E9FXG3"/>
<dbReference type="OrthoDB" id="204305at2759"/>
<accession>E9FXG3</accession>
<evidence type="ECO:0000313" key="2">
    <source>
        <dbReference type="EMBL" id="EFX88273.1"/>
    </source>
</evidence>
<keyword evidence="1" id="KW-1133">Transmembrane helix</keyword>
<evidence type="ECO:0000256" key="1">
    <source>
        <dbReference type="SAM" id="Phobius"/>
    </source>
</evidence>
<reference evidence="2 3" key="1">
    <citation type="journal article" date="2011" name="Science">
        <title>The ecoresponsive genome of Daphnia pulex.</title>
        <authorList>
            <person name="Colbourne J.K."/>
            <person name="Pfrender M.E."/>
            <person name="Gilbert D."/>
            <person name="Thomas W.K."/>
            <person name="Tucker A."/>
            <person name="Oakley T.H."/>
            <person name="Tokishita S."/>
            <person name="Aerts A."/>
            <person name="Arnold G.J."/>
            <person name="Basu M.K."/>
            <person name="Bauer D.J."/>
            <person name="Caceres C.E."/>
            <person name="Carmel L."/>
            <person name="Casola C."/>
            <person name="Choi J.H."/>
            <person name="Detter J.C."/>
            <person name="Dong Q."/>
            <person name="Dusheyko S."/>
            <person name="Eads B.D."/>
            <person name="Frohlich T."/>
            <person name="Geiler-Samerotte K.A."/>
            <person name="Gerlach D."/>
            <person name="Hatcher P."/>
            <person name="Jogdeo S."/>
            <person name="Krijgsveld J."/>
            <person name="Kriventseva E.V."/>
            <person name="Kultz D."/>
            <person name="Laforsch C."/>
            <person name="Lindquist E."/>
            <person name="Lopez J."/>
            <person name="Manak J.R."/>
            <person name="Muller J."/>
            <person name="Pangilinan J."/>
            <person name="Patwardhan R.P."/>
            <person name="Pitluck S."/>
            <person name="Pritham E.J."/>
            <person name="Rechtsteiner A."/>
            <person name="Rho M."/>
            <person name="Rogozin I.B."/>
            <person name="Sakarya O."/>
            <person name="Salamov A."/>
            <person name="Schaack S."/>
            <person name="Shapiro H."/>
            <person name="Shiga Y."/>
            <person name="Skalitzky C."/>
            <person name="Smith Z."/>
            <person name="Souvorov A."/>
            <person name="Sung W."/>
            <person name="Tang Z."/>
            <person name="Tsuchiya D."/>
            <person name="Tu H."/>
            <person name="Vos H."/>
            <person name="Wang M."/>
            <person name="Wolf Y.I."/>
            <person name="Yamagata H."/>
            <person name="Yamada T."/>
            <person name="Ye Y."/>
            <person name="Shaw J.R."/>
            <person name="Andrews J."/>
            <person name="Crease T.J."/>
            <person name="Tang H."/>
            <person name="Lucas S.M."/>
            <person name="Robertson H.M."/>
            <person name="Bork P."/>
            <person name="Koonin E.V."/>
            <person name="Zdobnov E.M."/>
            <person name="Grigoriev I.V."/>
            <person name="Lynch M."/>
            <person name="Boore J.L."/>
        </authorList>
    </citation>
    <scope>NUCLEOTIDE SEQUENCE [LARGE SCALE GENOMIC DNA]</scope>
</reference>
<organism evidence="2 3">
    <name type="scientific">Daphnia pulex</name>
    <name type="common">Water flea</name>
    <dbReference type="NCBI Taxonomy" id="6669"/>
    <lineage>
        <taxon>Eukaryota</taxon>
        <taxon>Metazoa</taxon>
        <taxon>Ecdysozoa</taxon>
        <taxon>Arthropoda</taxon>
        <taxon>Crustacea</taxon>
        <taxon>Branchiopoda</taxon>
        <taxon>Diplostraca</taxon>
        <taxon>Cladocera</taxon>
        <taxon>Anomopoda</taxon>
        <taxon>Daphniidae</taxon>
        <taxon>Daphnia</taxon>
    </lineage>
</organism>
<dbReference type="HOGENOM" id="CLU_064809_0_0_1"/>
<gene>
    <name evidence="2" type="ORF">DAPPUDRAFT_96285</name>
</gene>
<dbReference type="AlphaFoldDB" id="E9FXG3"/>
<dbReference type="EMBL" id="GL732526">
    <property type="protein sequence ID" value="EFX88273.1"/>
    <property type="molecule type" value="Genomic_DNA"/>
</dbReference>
<keyword evidence="1" id="KW-0472">Membrane</keyword>
<dbReference type="eggNOG" id="ENOG502RXVF">
    <property type="taxonomic scope" value="Eukaryota"/>
</dbReference>
<dbReference type="OMA" id="HINSTCN"/>
<dbReference type="KEGG" id="dpx:DAPPUDRAFT_96285"/>
<keyword evidence="1" id="KW-0812">Transmembrane</keyword>